<dbReference type="EMBL" id="DUZY01000001">
    <property type="protein sequence ID" value="DAD25413.1"/>
    <property type="molecule type" value="Genomic_DNA"/>
</dbReference>
<keyword evidence="3" id="KW-1185">Reference proteome</keyword>
<evidence type="ECO:0000313" key="2">
    <source>
        <dbReference type="EMBL" id="DAD25413.1"/>
    </source>
</evidence>
<evidence type="ECO:0000313" key="3">
    <source>
        <dbReference type="Proteomes" id="UP000607653"/>
    </source>
</evidence>
<reference evidence="2 3" key="1">
    <citation type="journal article" date="2020" name="Mol. Biol. Evol.">
        <title>Distinct Expression and Methylation Patterns for Genes with Different Fates following a Single Whole-Genome Duplication in Flowering Plants.</title>
        <authorList>
            <person name="Shi T."/>
            <person name="Rahmani R.S."/>
            <person name="Gugger P.F."/>
            <person name="Wang M."/>
            <person name="Li H."/>
            <person name="Zhang Y."/>
            <person name="Li Z."/>
            <person name="Wang Q."/>
            <person name="Van de Peer Y."/>
            <person name="Marchal K."/>
            <person name="Chen J."/>
        </authorList>
    </citation>
    <scope>NUCLEOTIDE SEQUENCE [LARGE SCALE GENOMIC DNA]</scope>
    <source>
        <tissue evidence="2">Leaf</tissue>
    </source>
</reference>
<accession>A0A822Y075</accession>
<dbReference type="Proteomes" id="UP000607653">
    <property type="component" value="Unassembled WGS sequence"/>
</dbReference>
<sequence>MIYLDCSACYVEQSSPPQFSRIRKTKKK</sequence>
<gene>
    <name evidence="1" type="ORF">HUJ06_026874</name>
    <name evidence="2" type="ORF">HUJ06_026877</name>
</gene>
<comment type="caution">
    <text evidence="2">The sequence shown here is derived from an EMBL/GenBank/DDBJ whole genome shotgun (WGS) entry which is preliminary data.</text>
</comment>
<proteinExistence type="predicted"/>
<evidence type="ECO:0000313" key="1">
    <source>
        <dbReference type="EMBL" id="DAD25410.1"/>
    </source>
</evidence>
<organism evidence="2 3">
    <name type="scientific">Nelumbo nucifera</name>
    <name type="common">Sacred lotus</name>
    <dbReference type="NCBI Taxonomy" id="4432"/>
    <lineage>
        <taxon>Eukaryota</taxon>
        <taxon>Viridiplantae</taxon>
        <taxon>Streptophyta</taxon>
        <taxon>Embryophyta</taxon>
        <taxon>Tracheophyta</taxon>
        <taxon>Spermatophyta</taxon>
        <taxon>Magnoliopsida</taxon>
        <taxon>Proteales</taxon>
        <taxon>Nelumbonaceae</taxon>
        <taxon>Nelumbo</taxon>
    </lineage>
</organism>
<dbReference type="EMBL" id="DUZY01000001">
    <property type="protein sequence ID" value="DAD25410.1"/>
    <property type="molecule type" value="Genomic_DNA"/>
</dbReference>
<protein>
    <submittedName>
        <fullName evidence="2">Uncharacterized protein</fullName>
    </submittedName>
</protein>
<name>A0A822Y075_NELNU</name>
<dbReference type="AlphaFoldDB" id="A0A822Y075"/>